<name>A0A2P5F7S1_TREOI</name>
<organism evidence="1 2">
    <name type="scientific">Trema orientale</name>
    <name type="common">Charcoal tree</name>
    <name type="synonym">Celtis orientalis</name>
    <dbReference type="NCBI Taxonomy" id="63057"/>
    <lineage>
        <taxon>Eukaryota</taxon>
        <taxon>Viridiplantae</taxon>
        <taxon>Streptophyta</taxon>
        <taxon>Embryophyta</taxon>
        <taxon>Tracheophyta</taxon>
        <taxon>Spermatophyta</taxon>
        <taxon>Magnoliopsida</taxon>
        <taxon>eudicotyledons</taxon>
        <taxon>Gunneridae</taxon>
        <taxon>Pentapetalae</taxon>
        <taxon>rosids</taxon>
        <taxon>fabids</taxon>
        <taxon>Rosales</taxon>
        <taxon>Cannabaceae</taxon>
        <taxon>Trema</taxon>
    </lineage>
</organism>
<sequence>MAVVYGVRGDLNLQARDKLWLPWLLHLAGRREQEGGRRHIIISRWQRLLGSASVSWVCGVLAFLGSREARPP</sequence>
<gene>
    <name evidence="1" type="ORF">TorRG33x02_102340</name>
</gene>
<keyword evidence="2" id="KW-1185">Reference proteome</keyword>
<protein>
    <submittedName>
        <fullName evidence="1">Uncharacterized protein</fullName>
    </submittedName>
</protein>
<dbReference type="InParanoid" id="A0A2P5F7S1"/>
<evidence type="ECO:0000313" key="2">
    <source>
        <dbReference type="Proteomes" id="UP000237000"/>
    </source>
</evidence>
<evidence type="ECO:0000313" key="1">
    <source>
        <dbReference type="EMBL" id="PON93844.1"/>
    </source>
</evidence>
<dbReference type="AlphaFoldDB" id="A0A2P5F7S1"/>
<dbReference type="EMBL" id="JXTC01000055">
    <property type="protein sequence ID" value="PON93844.1"/>
    <property type="molecule type" value="Genomic_DNA"/>
</dbReference>
<proteinExistence type="predicted"/>
<comment type="caution">
    <text evidence="1">The sequence shown here is derived from an EMBL/GenBank/DDBJ whole genome shotgun (WGS) entry which is preliminary data.</text>
</comment>
<reference evidence="2" key="1">
    <citation type="submission" date="2016-06" db="EMBL/GenBank/DDBJ databases">
        <title>Parallel loss of symbiosis genes in relatives of nitrogen-fixing non-legume Parasponia.</title>
        <authorList>
            <person name="Van Velzen R."/>
            <person name="Holmer R."/>
            <person name="Bu F."/>
            <person name="Rutten L."/>
            <person name="Van Zeijl A."/>
            <person name="Liu W."/>
            <person name="Santuari L."/>
            <person name="Cao Q."/>
            <person name="Sharma T."/>
            <person name="Shen D."/>
            <person name="Roswanjaya Y."/>
            <person name="Wardhani T."/>
            <person name="Kalhor M.S."/>
            <person name="Jansen J."/>
            <person name="Van den Hoogen J."/>
            <person name="Gungor B."/>
            <person name="Hartog M."/>
            <person name="Hontelez J."/>
            <person name="Verver J."/>
            <person name="Yang W.-C."/>
            <person name="Schijlen E."/>
            <person name="Repin R."/>
            <person name="Schilthuizen M."/>
            <person name="Schranz E."/>
            <person name="Heidstra R."/>
            <person name="Miyata K."/>
            <person name="Fedorova E."/>
            <person name="Kohlen W."/>
            <person name="Bisseling T."/>
            <person name="Smit S."/>
            <person name="Geurts R."/>
        </authorList>
    </citation>
    <scope>NUCLEOTIDE SEQUENCE [LARGE SCALE GENOMIC DNA]</scope>
    <source>
        <strain evidence="2">cv. RG33-2</strain>
    </source>
</reference>
<accession>A0A2P5F7S1</accession>
<dbReference type="Proteomes" id="UP000237000">
    <property type="component" value="Unassembled WGS sequence"/>
</dbReference>